<gene>
    <name evidence="4" type="ORF">P775_02675</name>
</gene>
<name>A0A2G8RK35_9RHOB</name>
<keyword evidence="1" id="KW-0175">Coiled coil</keyword>
<feature type="region of interest" description="Disordered" evidence="2">
    <location>
        <begin position="100"/>
        <end position="144"/>
    </location>
</feature>
<dbReference type="Proteomes" id="UP000231259">
    <property type="component" value="Unassembled WGS sequence"/>
</dbReference>
<proteinExistence type="predicted"/>
<evidence type="ECO:0000256" key="1">
    <source>
        <dbReference type="SAM" id="Coils"/>
    </source>
</evidence>
<dbReference type="Pfam" id="PF13007">
    <property type="entry name" value="LZ_Tnp_IS66"/>
    <property type="match status" value="1"/>
</dbReference>
<comment type="caution">
    <text evidence="4">The sequence shown here is derived from an EMBL/GenBank/DDBJ whole genome shotgun (WGS) entry which is preliminary data.</text>
</comment>
<keyword evidence="5" id="KW-1185">Reference proteome</keyword>
<protein>
    <recommendedName>
        <fullName evidence="3">Transposase TnpC homeodomain domain-containing protein</fullName>
    </recommendedName>
</protein>
<evidence type="ECO:0000259" key="3">
    <source>
        <dbReference type="Pfam" id="PF13007"/>
    </source>
</evidence>
<feature type="domain" description="Transposase TnpC homeodomain" evidence="3">
    <location>
        <begin position="53"/>
        <end position="131"/>
    </location>
</feature>
<evidence type="ECO:0000313" key="4">
    <source>
        <dbReference type="EMBL" id="PIL21761.1"/>
    </source>
</evidence>
<dbReference type="EMBL" id="AWWI01000022">
    <property type="protein sequence ID" value="PIL21761.1"/>
    <property type="molecule type" value="Genomic_DNA"/>
</dbReference>
<dbReference type="InterPro" id="IPR024463">
    <property type="entry name" value="Transposase_TnpC_homeodom"/>
</dbReference>
<dbReference type="AlphaFoldDB" id="A0A2G8RK35"/>
<accession>A0A2G8RK35</accession>
<evidence type="ECO:0000256" key="2">
    <source>
        <dbReference type="SAM" id="MobiDB-lite"/>
    </source>
</evidence>
<feature type="coiled-coil region" evidence="1">
    <location>
        <begin position="23"/>
        <end position="50"/>
    </location>
</feature>
<sequence>MTNGSKFPLPDDMDQLKSMVSAMAAKADRADALEREIETLRARNVDTDKRIKRLMQILKAYDRARFGRRSETLGSATAGEEDAQQALLFEEIETGISALRAQVGKGPASQQKRPPPRPRKGFPPHLERVEVVIETDDLPEHAGK</sequence>
<evidence type="ECO:0000313" key="5">
    <source>
        <dbReference type="Proteomes" id="UP000231259"/>
    </source>
</evidence>
<reference evidence="4 5" key="1">
    <citation type="submission" date="2013-09" db="EMBL/GenBank/DDBJ databases">
        <title>Genome sequencing of Phaeobacter antarcticus sp. nov. SM1211.</title>
        <authorList>
            <person name="Zhang X.-Y."/>
            <person name="Liu C."/>
            <person name="Chen X.-L."/>
            <person name="Xie B.-B."/>
            <person name="Qin Q.-L."/>
            <person name="Rong J.-C."/>
            <person name="Zhang Y.-Z."/>
        </authorList>
    </citation>
    <scope>NUCLEOTIDE SEQUENCE [LARGE SCALE GENOMIC DNA]</scope>
    <source>
        <strain evidence="4 5">SM1211</strain>
    </source>
</reference>
<organism evidence="4 5">
    <name type="scientific">Puniceibacterium antarcticum</name>
    <dbReference type="NCBI Taxonomy" id="1206336"/>
    <lineage>
        <taxon>Bacteria</taxon>
        <taxon>Pseudomonadati</taxon>
        <taxon>Pseudomonadota</taxon>
        <taxon>Alphaproteobacteria</taxon>
        <taxon>Rhodobacterales</taxon>
        <taxon>Paracoccaceae</taxon>
        <taxon>Puniceibacterium</taxon>
    </lineage>
</organism>